<evidence type="ECO:0000256" key="1">
    <source>
        <dbReference type="ARBA" id="ARBA00004496"/>
    </source>
</evidence>
<comment type="caution">
    <text evidence="12">The sequence shown here is derived from an EMBL/GenBank/DDBJ whole genome shotgun (WGS) entry which is preliminary data.</text>
</comment>
<dbReference type="EMBL" id="JALP01000149">
    <property type="protein sequence ID" value="THG90474.1"/>
    <property type="molecule type" value="Genomic_DNA"/>
</dbReference>
<comment type="similarity">
    <text evidence="2">Belongs to the DNA polymerase type-C family. DnaE subfamily.</text>
</comment>
<evidence type="ECO:0000256" key="10">
    <source>
        <dbReference type="ARBA" id="ARBA00049244"/>
    </source>
</evidence>
<dbReference type="InterPro" id="IPR004805">
    <property type="entry name" value="DnaE2/DnaE/PolC"/>
</dbReference>
<dbReference type="Pfam" id="PF01336">
    <property type="entry name" value="tRNA_anti-codon"/>
    <property type="match status" value="1"/>
</dbReference>
<organism evidence="12 13">
    <name type="scientific">Alkalihalobacillus alcalophilus ATCC 27647 = CGMCC 1.3604</name>
    <dbReference type="NCBI Taxonomy" id="1218173"/>
    <lineage>
        <taxon>Bacteria</taxon>
        <taxon>Bacillati</taxon>
        <taxon>Bacillota</taxon>
        <taxon>Bacilli</taxon>
        <taxon>Bacillales</taxon>
        <taxon>Bacillaceae</taxon>
        <taxon>Alkalihalobacillus</taxon>
    </lineage>
</organism>
<dbReference type="Gene3D" id="1.10.10.1600">
    <property type="entry name" value="Bacterial DNA polymerase III alpha subunit, thumb domain"/>
    <property type="match status" value="1"/>
</dbReference>
<dbReference type="Pfam" id="PF14579">
    <property type="entry name" value="HHH_6"/>
    <property type="match status" value="1"/>
</dbReference>
<name>A0A4S4JYY8_ALKAL</name>
<evidence type="ECO:0000259" key="11">
    <source>
        <dbReference type="SMART" id="SM00481"/>
    </source>
</evidence>
<dbReference type="SMART" id="SM00481">
    <property type="entry name" value="POLIIIAc"/>
    <property type="match status" value="1"/>
</dbReference>
<evidence type="ECO:0000256" key="9">
    <source>
        <dbReference type="ARBA" id="ARBA00025611"/>
    </source>
</evidence>
<dbReference type="NCBIfam" id="NF004226">
    <property type="entry name" value="PRK05673.1"/>
    <property type="match status" value="1"/>
</dbReference>
<evidence type="ECO:0000256" key="5">
    <source>
        <dbReference type="ARBA" id="ARBA00022679"/>
    </source>
</evidence>
<keyword evidence="8" id="KW-0239">DNA-directed DNA polymerase</keyword>
<evidence type="ECO:0000256" key="4">
    <source>
        <dbReference type="ARBA" id="ARBA00019114"/>
    </source>
</evidence>
<comment type="catalytic activity">
    <reaction evidence="10">
        <text>DNA(n) + a 2'-deoxyribonucleoside 5'-triphosphate = DNA(n+1) + diphosphate</text>
        <dbReference type="Rhea" id="RHEA:22508"/>
        <dbReference type="Rhea" id="RHEA-COMP:17339"/>
        <dbReference type="Rhea" id="RHEA-COMP:17340"/>
        <dbReference type="ChEBI" id="CHEBI:33019"/>
        <dbReference type="ChEBI" id="CHEBI:61560"/>
        <dbReference type="ChEBI" id="CHEBI:173112"/>
        <dbReference type="EC" id="2.7.7.7"/>
    </reaction>
</comment>
<dbReference type="Pfam" id="PF17657">
    <property type="entry name" value="DNA_pol3_finger"/>
    <property type="match status" value="1"/>
</dbReference>
<protein>
    <recommendedName>
        <fullName evidence="4">DNA polymerase III subunit alpha</fullName>
        <ecNumber evidence="3">2.7.7.7</ecNumber>
    </recommendedName>
</protein>
<keyword evidence="7" id="KW-0235">DNA replication</keyword>
<dbReference type="InterPro" id="IPR041931">
    <property type="entry name" value="DNA_pol3_alpha_thumb_dom"/>
</dbReference>
<keyword evidence="6" id="KW-0548">Nucleotidyltransferase</keyword>
<dbReference type="RefSeq" id="WP_003323728.1">
    <property type="nucleotide sequence ID" value="NZ_JALP01000149.1"/>
</dbReference>
<dbReference type="Pfam" id="PF07733">
    <property type="entry name" value="DNA_pol3_alpha"/>
    <property type="match status" value="1"/>
</dbReference>
<dbReference type="AlphaFoldDB" id="A0A4S4JYY8"/>
<dbReference type="CDD" id="cd04485">
    <property type="entry name" value="DnaE_OBF"/>
    <property type="match status" value="1"/>
</dbReference>
<dbReference type="InterPro" id="IPR016195">
    <property type="entry name" value="Pol/histidinol_Pase-like"/>
</dbReference>
<dbReference type="EC" id="2.7.7.7" evidence="3"/>
<sequence length="1115" mass="127940">MKFVHTNVYSEFSLLSSTNRIEELVEQASILGYEALALTDHHVMYGAVSFYKACLKFQIKPLIGLEVTIFDEGRREPFLLRLLAKSNDGYRSLNKLSTILGLKESKRAYLSKEEFLRYTEACLIIIPYYEGPLEAYLKRKEQMNAEQWLLSWFPDDFIDKKDVYLELSGEREQDEWSHRQLVSIAEQRGWNCLAGHPIRYLQKEDVSSYVVLKAIQSGHLMERIELKSYEEQAFFLPKERFKQISSNMSAYQSMEEMINKSEVVLSFEETLMPKFPLQDGQTAEKTLRELCLQGLKKRYENPSEEAYSRLDYELNVINSMGFTDYFLVVWDFIRYAKESGILVGPGRGSAASSLVAFALAITEIDPLKYNLLFERFLNPERQSLPDIDVDFPDHRREEVIQYVQKRYGKNYVAQILTFGTFAAKAAIRDVGKVLGLHAFEIEKAAKLIPSRPGITLEKAISSNEELSDFLNESKELEQLKCLALKIEGLPRHSSTHAAGVIISEKPLTDIIALQSGQDGIYLTQATMGVLEEVGFVKFDFLGLRNLTMLERVQDAVYAHIGKKIDLLHLPLDDVKVYEELSKGETTGVFQLESDGMRGVLKQLKPSQFEDIVAVNALYRPGPMDFIPTYIQGKNEPNHKVSYLHPDLEPILSSTYGVIVYQEQIIQIAVKLAHYSLAEADILRRAISKKNKKTLQAEKAGFINRSMEVGYTKEMAERIFDLIERFANYGFPRSHAVAYSFISYQLAYVKVHYPAAFYAALFSGVLHQKEKMLDYIQEAKRAKVPLLPPSLEKSEIRFSLEEDGIRIGFLSLDHIGYQVAAFLVESRNQELPDNLFDFCVKMDSKLINKKVVESLIKSGALDYFKKDRAVLLASVDEAFEYAQKVHDFKAEMDGLFTLSLEPPYYLEQEHLSELEKLEYEHEVLGFYLSGHPILQYERVFETYKRETIDDVLNHSPHITRIAALVLESKQIKTKKGDQMAFVEMSDETNRIDAVVFPAVWKNNSALFKQGQLLFLEGKVDQSRNKSQFIVNKVMDLTRLLQKQQRLFIRIPKEQNEKGILEKITEILRPFYGETPVIVFDEAKEQKIQLNFFINKESQAIAILKDLLGDENVVIGE</sequence>
<dbReference type="Gene3D" id="1.10.150.870">
    <property type="match status" value="1"/>
</dbReference>
<comment type="subcellular location">
    <subcellularLocation>
        <location evidence="1">Cytoplasm</location>
    </subcellularLocation>
</comment>
<dbReference type="InterPro" id="IPR029460">
    <property type="entry name" value="DNAPol_HHH"/>
</dbReference>
<feature type="domain" description="Polymerase/histidinol phosphatase N-terminal" evidence="11">
    <location>
        <begin position="4"/>
        <end position="71"/>
    </location>
</feature>
<dbReference type="GO" id="GO:0006260">
    <property type="term" value="P:DNA replication"/>
    <property type="evidence" value="ECO:0007669"/>
    <property type="project" value="UniProtKB-KW"/>
</dbReference>
<evidence type="ECO:0000256" key="3">
    <source>
        <dbReference type="ARBA" id="ARBA00012417"/>
    </source>
</evidence>
<dbReference type="Proteomes" id="UP000297014">
    <property type="component" value="Unassembled WGS sequence"/>
</dbReference>
<evidence type="ECO:0000256" key="2">
    <source>
        <dbReference type="ARBA" id="ARBA00009496"/>
    </source>
</evidence>
<dbReference type="GO" id="GO:0005737">
    <property type="term" value="C:cytoplasm"/>
    <property type="evidence" value="ECO:0007669"/>
    <property type="project" value="UniProtKB-SubCell"/>
</dbReference>
<accession>A0A4S4JYY8</accession>
<dbReference type="InterPro" id="IPR011708">
    <property type="entry name" value="DNA_pol3_alpha_NTPase_dom"/>
</dbReference>
<evidence type="ECO:0000256" key="8">
    <source>
        <dbReference type="ARBA" id="ARBA00022932"/>
    </source>
</evidence>
<evidence type="ECO:0000313" key="13">
    <source>
        <dbReference type="Proteomes" id="UP000297014"/>
    </source>
</evidence>
<dbReference type="GO" id="GO:0008408">
    <property type="term" value="F:3'-5' exonuclease activity"/>
    <property type="evidence" value="ECO:0007669"/>
    <property type="project" value="InterPro"/>
</dbReference>
<dbReference type="Pfam" id="PF02811">
    <property type="entry name" value="PHP"/>
    <property type="match status" value="1"/>
</dbReference>
<evidence type="ECO:0000256" key="6">
    <source>
        <dbReference type="ARBA" id="ARBA00022695"/>
    </source>
</evidence>
<dbReference type="CDD" id="cd07431">
    <property type="entry name" value="PHP_PolIIIA"/>
    <property type="match status" value="1"/>
</dbReference>
<dbReference type="GO" id="GO:0003887">
    <property type="term" value="F:DNA-directed DNA polymerase activity"/>
    <property type="evidence" value="ECO:0007669"/>
    <property type="project" value="UniProtKB-KW"/>
</dbReference>
<comment type="function">
    <text evidence="9">DNA polymerase III is a complex, multichain enzyme responsible for most of the replicative synthesis in bacteria. This DNA polymerase also exhibits 3' to 5' exonuclease activity. The alpha chain is the DNA polymerase.</text>
</comment>
<dbReference type="NCBIfam" id="TIGR00594">
    <property type="entry name" value="polc"/>
    <property type="match status" value="1"/>
</dbReference>
<proteinExistence type="inferred from homology"/>
<dbReference type="PANTHER" id="PTHR32294">
    <property type="entry name" value="DNA POLYMERASE III SUBUNIT ALPHA"/>
    <property type="match status" value="1"/>
</dbReference>
<dbReference type="GO" id="GO:0003676">
    <property type="term" value="F:nucleic acid binding"/>
    <property type="evidence" value="ECO:0007669"/>
    <property type="project" value="InterPro"/>
</dbReference>
<dbReference type="InterPro" id="IPR004013">
    <property type="entry name" value="PHP_dom"/>
</dbReference>
<dbReference type="InterPro" id="IPR003141">
    <property type="entry name" value="Pol/His_phosphatase_N"/>
</dbReference>
<dbReference type="InterPro" id="IPR040982">
    <property type="entry name" value="DNA_pol3_finger"/>
</dbReference>
<dbReference type="Gene3D" id="3.20.20.140">
    <property type="entry name" value="Metal-dependent hydrolases"/>
    <property type="match status" value="1"/>
</dbReference>
<keyword evidence="5" id="KW-0808">Transferase</keyword>
<dbReference type="SUPFAM" id="SSF89550">
    <property type="entry name" value="PHP domain-like"/>
    <property type="match status" value="1"/>
</dbReference>
<dbReference type="InterPro" id="IPR004365">
    <property type="entry name" value="NA-bd_OB_tRNA"/>
</dbReference>
<dbReference type="PANTHER" id="PTHR32294:SF0">
    <property type="entry name" value="DNA POLYMERASE III SUBUNIT ALPHA"/>
    <property type="match status" value="1"/>
</dbReference>
<reference evidence="12 13" key="1">
    <citation type="submission" date="2014-01" db="EMBL/GenBank/DDBJ databases">
        <title>Draft genome sequencing of Bacillus alcalophilus CGMCC 1.3604.</title>
        <authorList>
            <person name="Yang J."/>
            <person name="Diao L."/>
            <person name="Yang S."/>
        </authorList>
    </citation>
    <scope>NUCLEOTIDE SEQUENCE [LARGE SCALE GENOMIC DNA]</scope>
    <source>
        <strain evidence="12 13">CGMCC 1.3604</strain>
    </source>
</reference>
<gene>
    <name evidence="12" type="ORF">AJ85_10600</name>
</gene>
<evidence type="ECO:0000313" key="12">
    <source>
        <dbReference type="EMBL" id="THG90474.1"/>
    </source>
</evidence>
<evidence type="ECO:0000256" key="7">
    <source>
        <dbReference type="ARBA" id="ARBA00022705"/>
    </source>
</evidence>